<dbReference type="InterPro" id="IPR009009">
    <property type="entry name" value="RlpA-like_DPBB"/>
</dbReference>
<keyword evidence="6" id="KW-1185">Reference proteome</keyword>
<dbReference type="Gene3D" id="2.40.40.10">
    <property type="entry name" value="RlpA-like domain"/>
    <property type="match status" value="1"/>
</dbReference>
<feature type="region of interest" description="Disordered" evidence="2">
    <location>
        <begin position="80"/>
        <end position="131"/>
    </location>
</feature>
<dbReference type="SUPFAM" id="SSF50685">
    <property type="entry name" value="Barwin-like endoglucanases"/>
    <property type="match status" value="1"/>
</dbReference>
<evidence type="ECO:0000256" key="2">
    <source>
        <dbReference type="SAM" id="MobiDB-lite"/>
    </source>
</evidence>
<feature type="compositionally biased region" description="Low complexity" evidence="2">
    <location>
        <begin position="114"/>
        <end position="123"/>
    </location>
</feature>
<protein>
    <submittedName>
        <fullName evidence="5">Expansin family protein</fullName>
    </submittedName>
</protein>
<name>A0AAD4LQ99_9AGAM</name>
<proteinExistence type="predicted"/>
<evidence type="ECO:0000256" key="3">
    <source>
        <dbReference type="SAM" id="SignalP"/>
    </source>
</evidence>
<organism evidence="5 6">
    <name type="scientific">Lactarius akahatsu</name>
    <dbReference type="NCBI Taxonomy" id="416441"/>
    <lineage>
        <taxon>Eukaryota</taxon>
        <taxon>Fungi</taxon>
        <taxon>Dikarya</taxon>
        <taxon>Basidiomycota</taxon>
        <taxon>Agaricomycotina</taxon>
        <taxon>Agaricomycetes</taxon>
        <taxon>Russulales</taxon>
        <taxon>Russulaceae</taxon>
        <taxon>Lactarius</taxon>
    </lineage>
</organism>
<keyword evidence="1 3" id="KW-0732">Signal</keyword>
<dbReference type="AlphaFoldDB" id="A0AAD4LQ99"/>
<comment type="caution">
    <text evidence="5">The sequence shown here is derived from an EMBL/GenBank/DDBJ whole genome shotgun (WGS) entry which is preliminary data.</text>
</comment>
<dbReference type="PANTHER" id="PTHR31836:SF24">
    <property type="entry name" value="RLPA-LIKE PROTEIN DOUBLE-PSI BETA-BARREL DOMAIN-CONTAINING PROTEIN"/>
    <property type="match status" value="1"/>
</dbReference>
<feature type="signal peptide" evidence="3">
    <location>
        <begin position="1"/>
        <end position="20"/>
    </location>
</feature>
<gene>
    <name evidence="5" type="ORF">EDB92DRAFT_1825109</name>
</gene>
<dbReference type="EMBL" id="JAKELL010000001">
    <property type="protein sequence ID" value="KAH9001158.1"/>
    <property type="molecule type" value="Genomic_DNA"/>
</dbReference>
<evidence type="ECO:0000259" key="4">
    <source>
        <dbReference type="Pfam" id="PF03330"/>
    </source>
</evidence>
<dbReference type="Proteomes" id="UP001201163">
    <property type="component" value="Unassembled WGS sequence"/>
</dbReference>
<evidence type="ECO:0000256" key="1">
    <source>
        <dbReference type="ARBA" id="ARBA00022729"/>
    </source>
</evidence>
<dbReference type="PANTHER" id="PTHR31836">
    <property type="match status" value="1"/>
</dbReference>
<feature type="domain" description="RlpA-like protein double-psi beta-barrel" evidence="4">
    <location>
        <begin position="135"/>
        <end position="230"/>
    </location>
</feature>
<reference evidence="5" key="1">
    <citation type="submission" date="2022-01" db="EMBL/GenBank/DDBJ databases">
        <title>Comparative genomics reveals a dynamic genome evolution in the ectomycorrhizal milk-cap (Lactarius) mushrooms.</title>
        <authorList>
            <consortium name="DOE Joint Genome Institute"/>
            <person name="Lebreton A."/>
            <person name="Tang N."/>
            <person name="Kuo A."/>
            <person name="LaButti K."/>
            <person name="Drula E."/>
            <person name="Barry K."/>
            <person name="Clum A."/>
            <person name="Lipzen A."/>
            <person name="Mousain D."/>
            <person name="Ng V."/>
            <person name="Wang R."/>
            <person name="Wang X."/>
            <person name="Dai Y."/>
            <person name="Henrissat B."/>
            <person name="Grigoriev I.V."/>
            <person name="Guerin-Laguette A."/>
            <person name="Yu F."/>
            <person name="Martin F.M."/>
        </authorList>
    </citation>
    <scope>NUCLEOTIDE SEQUENCE</scope>
    <source>
        <strain evidence="5">QP</strain>
    </source>
</reference>
<dbReference type="InterPro" id="IPR051477">
    <property type="entry name" value="Expansin_CellWall"/>
</dbReference>
<evidence type="ECO:0000313" key="6">
    <source>
        <dbReference type="Proteomes" id="UP001201163"/>
    </source>
</evidence>
<dbReference type="Pfam" id="PF03330">
    <property type="entry name" value="DPBB_1"/>
    <property type="match status" value="1"/>
</dbReference>
<accession>A0AAD4LQ99</accession>
<dbReference type="InterPro" id="IPR036908">
    <property type="entry name" value="RlpA-like_sf"/>
</dbReference>
<feature type="chain" id="PRO_5042120254" evidence="3">
    <location>
        <begin position="21"/>
        <end position="234"/>
    </location>
</feature>
<sequence>MVRVLSITSLALAAVSAVSGLVVPRLSPPSGWETDILEPYDQYHERYLALQCQDKHGQPFFDQCCHPLLATQKLESRPSQCIPDDCDDRSDNAATNVTPTPTYESPTPTPTPEPSSATSTPKPKASHTPDVNAGGQATFFYQNGVAGACGKVHSDDDLICALDERFYGDPGVRSAYCDQKVRITNTKNGKTVTVTVADDCPTCLNRNSIDLSEAAFKAIAPLSDGIASIEWSFV</sequence>
<evidence type="ECO:0000313" key="5">
    <source>
        <dbReference type="EMBL" id="KAH9001158.1"/>
    </source>
</evidence>
<dbReference type="CDD" id="cd22191">
    <property type="entry name" value="DPBB_RlpA_EXP_N-like"/>
    <property type="match status" value="1"/>
</dbReference>